<accession>G2Y5N9</accession>
<protein>
    <submittedName>
        <fullName evidence="1">Uncharacterized protein</fullName>
    </submittedName>
</protein>
<name>G2Y5N9_BOTF4</name>
<gene>
    <name evidence="1" type="ORF">BofuT4_uP112890.1</name>
</gene>
<dbReference type="HOGENOM" id="CLU_2885509_0_0_1"/>
<proteinExistence type="predicted"/>
<dbReference type="Proteomes" id="UP000008177">
    <property type="component" value="Unplaced contigs"/>
</dbReference>
<dbReference type="AlphaFoldDB" id="G2Y5N9"/>
<dbReference type="InParanoid" id="G2Y5N9"/>
<evidence type="ECO:0000313" key="2">
    <source>
        <dbReference type="Proteomes" id="UP000008177"/>
    </source>
</evidence>
<dbReference type="EMBL" id="FQ790289">
    <property type="protein sequence ID" value="CCD47979.1"/>
    <property type="molecule type" value="Genomic_DNA"/>
</dbReference>
<evidence type="ECO:0000313" key="1">
    <source>
        <dbReference type="EMBL" id="CCD47979.1"/>
    </source>
</evidence>
<reference evidence="2" key="1">
    <citation type="journal article" date="2011" name="PLoS Genet.">
        <title>Genomic analysis of the necrotrophic fungal pathogens Sclerotinia sclerotiorum and Botrytis cinerea.</title>
        <authorList>
            <person name="Amselem J."/>
            <person name="Cuomo C.A."/>
            <person name="van Kan J.A."/>
            <person name="Viaud M."/>
            <person name="Benito E.P."/>
            <person name="Couloux A."/>
            <person name="Coutinho P.M."/>
            <person name="de Vries R.P."/>
            <person name="Dyer P.S."/>
            <person name="Fillinger S."/>
            <person name="Fournier E."/>
            <person name="Gout L."/>
            <person name="Hahn M."/>
            <person name="Kohn L."/>
            <person name="Lapalu N."/>
            <person name="Plummer K.M."/>
            <person name="Pradier J.M."/>
            <person name="Quevillon E."/>
            <person name="Sharon A."/>
            <person name="Simon A."/>
            <person name="ten Have A."/>
            <person name="Tudzynski B."/>
            <person name="Tudzynski P."/>
            <person name="Wincker P."/>
            <person name="Andrew M."/>
            <person name="Anthouard V."/>
            <person name="Beever R.E."/>
            <person name="Beffa R."/>
            <person name="Benoit I."/>
            <person name="Bouzid O."/>
            <person name="Brault B."/>
            <person name="Chen Z."/>
            <person name="Choquer M."/>
            <person name="Collemare J."/>
            <person name="Cotton P."/>
            <person name="Danchin E.G."/>
            <person name="Da Silva C."/>
            <person name="Gautier A."/>
            <person name="Giraud C."/>
            <person name="Giraud T."/>
            <person name="Gonzalez C."/>
            <person name="Grossetete S."/>
            <person name="Guldener U."/>
            <person name="Henrissat B."/>
            <person name="Howlett B.J."/>
            <person name="Kodira C."/>
            <person name="Kretschmer M."/>
            <person name="Lappartient A."/>
            <person name="Leroch M."/>
            <person name="Levis C."/>
            <person name="Mauceli E."/>
            <person name="Neuveglise C."/>
            <person name="Oeser B."/>
            <person name="Pearson M."/>
            <person name="Poulain J."/>
            <person name="Poussereau N."/>
            <person name="Quesneville H."/>
            <person name="Rascle C."/>
            <person name="Schumacher J."/>
            <person name="Segurens B."/>
            <person name="Sexton A."/>
            <person name="Silva E."/>
            <person name="Sirven C."/>
            <person name="Soanes D.M."/>
            <person name="Talbot N.J."/>
            <person name="Templeton M."/>
            <person name="Yandava C."/>
            <person name="Yarden O."/>
            <person name="Zeng Q."/>
            <person name="Rollins J.A."/>
            <person name="Lebrun M.H."/>
            <person name="Dickman M."/>
        </authorList>
    </citation>
    <scope>NUCLEOTIDE SEQUENCE [LARGE SCALE GENOMIC DNA]</scope>
    <source>
        <strain evidence="2">T4</strain>
    </source>
</reference>
<organism evidence="1 2">
    <name type="scientific">Botryotinia fuckeliana (strain T4)</name>
    <name type="common">Noble rot fungus</name>
    <name type="synonym">Botrytis cinerea</name>
    <dbReference type="NCBI Taxonomy" id="999810"/>
    <lineage>
        <taxon>Eukaryota</taxon>
        <taxon>Fungi</taxon>
        <taxon>Dikarya</taxon>
        <taxon>Ascomycota</taxon>
        <taxon>Pezizomycotina</taxon>
        <taxon>Leotiomycetes</taxon>
        <taxon>Helotiales</taxon>
        <taxon>Sclerotiniaceae</taxon>
        <taxon>Botrytis</taxon>
    </lineage>
</organism>
<sequence>MTSSCNRPFEGSTRASFPNMEVAVDANHTGTLLQIKSLVDPSLSRPTTEAYMTPPLSQMIPCS</sequence>